<sequence>MKLPTIRLTDHGSEIALLSAIAVGVVLLLWRAIERGLVGTGFDVAAFLLVLQRIIEAVQGRWTQRSVDRMGQSLANAPPADPPAQGVQS</sequence>
<keyword evidence="2" id="KW-0472">Membrane</keyword>
<keyword evidence="2" id="KW-0812">Transmembrane</keyword>
<dbReference type="RefSeq" id="WP_317515515.1">
    <property type="nucleotide sequence ID" value="NZ_JAPTHD010000001.1"/>
</dbReference>
<proteinExistence type="predicted"/>
<comment type="caution">
    <text evidence="3">The sequence shown here is derived from an EMBL/GenBank/DDBJ whole genome shotgun (WGS) entry which is preliminary data.</text>
</comment>
<reference evidence="4" key="1">
    <citation type="journal article" date="2022" name="J Environ Chem Eng">
        <title>Biodegradation of petroleum oil using a constructed nonpathogenic and heavy metal-tolerant bacterial consortium isolated from marine sponges.</title>
        <authorList>
            <person name="Dechsakulwatana C."/>
            <person name="Rungsihiranrut A."/>
            <person name="Muangchinda C."/>
            <person name="Ningthoujam R."/>
            <person name="Klankeo P."/>
            <person name="Pinyakong O."/>
        </authorList>
    </citation>
    <scope>NUCLEOTIDE SEQUENCE [LARGE SCALE GENOMIC DNA]</scope>
    <source>
        <strain evidence="4">MO2-4</strain>
    </source>
</reference>
<evidence type="ECO:0000256" key="1">
    <source>
        <dbReference type="SAM" id="MobiDB-lite"/>
    </source>
</evidence>
<evidence type="ECO:0000313" key="3">
    <source>
        <dbReference type="EMBL" id="MDV5822294.1"/>
    </source>
</evidence>
<keyword evidence="2" id="KW-1133">Transmembrane helix</keyword>
<name>A0ABU3ZRY8_9SPHN</name>
<evidence type="ECO:0000256" key="2">
    <source>
        <dbReference type="SAM" id="Phobius"/>
    </source>
</evidence>
<protein>
    <submittedName>
        <fullName evidence="3">Uncharacterized protein</fullName>
    </submittedName>
</protein>
<accession>A0ABU3ZRY8</accession>
<dbReference type="Proteomes" id="UP001185984">
    <property type="component" value="Unassembled WGS sequence"/>
</dbReference>
<organism evidence="3 4">
    <name type="scientific">Sphingobium naphthae</name>
    <dbReference type="NCBI Taxonomy" id="1886786"/>
    <lineage>
        <taxon>Bacteria</taxon>
        <taxon>Pseudomonadati</taxon>
        <taxon>Pseudomonadota</taxon>
        <taxon>Alphaproteobacteria</taxon>
        <taxon>Sphingomonadales</taxon>
        <taxon>Sphingomonadaceae</taxon>
        <taxon>Sphingobium</taxon>
    </lineage>
</organism>
<evidence type="ECO:0000313" key="4">
    <source>
        <dbReference type="Proteomes" id="UP001185984"/>
    </source>
</evidence>
<feature type="transmembrane region" description="Helical" evidence="2">
    <location>
        <begin position="12"/>
        <end position="30"/>
    </location>
</feature>
<gene>
    <name evidence="3" type="ORF">O0R41_01570</name>
</gene>
<dbReference type="EMBL" id="JAPTHD010000001">
    <property type="protein sequence ID" value="MDV5822294.1"/>
    <property type="molecule type" value="Genomic_DNA"/>
</dbReference>
<feature type="region of interest" description="Disordered" evidence="1">
    <location>
        <begin position="70"/>
        <end position="89"/>
    </location>
</feature>
<keyword evidence="4" id="KW-1185">Reference proteome</keyword>